<comment type="caution">
    <text evidence="1">The sequence shown here is derived from an EMBL/GenBank/DDBJ whole genome shotgun (WGS) entry which is preliminary data.</text>
</comment>
<gene>
    <name evidence="1" type="ORF">GRI89_10555</name>
</gene>
<dbReference type="OrthoDB" id="92543at2"/>
<dbReference type="Gene3D" id="1.25.40.10">
    <property type="entry name" value="Tetratricopeptide repeat domain"/>
    <property type="match status" value="1"/>
</dbReference>
<keyword evidence="2" id="KW-1185">Reference proteome</keyword>
<proteinExistence type="predicted"/>
<evidence type="ECO:0000313" key="1">
    <source>
        <dbReference type="EMBL" id="MXO59980.1"/>
    </source>
</evidence>
<dbReference type="SUPFAM" id="SSF48452">
    <property type="entry name" value="TPR-like"/>
    <property type="match status" value="1"/>
</dbReference>
<sequence length="122" mass="13216">MPIAMLLASALVVQAPAPDEDVVEVAYPEMRAGHSAEAIEKIEEADARDADHPARLINLAVAYAREGKTDEARALFLKAAASDDRYRLETASGDWVDSRTLAREGLTMLDSGEFSAPRFAAR</sequence>
<dbReference type="Proteomes" id="UP000433652">
    <property type="component" value="Unassembled WGS sequence"/>
</dbReference>
<dbReference type="AlphaFoldDB" id="A0A6I4SXW1"/>
<reference evidence="1 2" key="1">
    <citation type="submission" date="2019-12" db="EMBL/GenBank/DDBJ databases">
        <title>Genomic-based taxomic classification of the family Erythrobacteraceae.</title>
        <authorList>
            <person name="Xu L."/>
        </authorList>
    </citation>
    <scope>NUCLEOTIDE SEQUENCE [LARGE SCALE GENOMIC DNA]</scope>
    <source>
        <strain evidence="1 2">MCCC 1K01500</strain>
    </source>
</reference>
<evidence type="ECO:0000313" key="2">
    <source>
        <dbReference type="Proteomes" id="UP000433652"/>
    </source>
</evidence>
<organism evidence="1 2">
    <name type="scientific">Croceibacterium salegens</name>
    <dbReference type="NCBI Taxonomy" id="1737568"/>
    <lineage>
        <taxon>Bacteria</taxon>
        <taxon>Pseudomonadati</taxon>
        <taxon>Pseudomonadota</taxon>
        <taxon>Alphaproteobacteria</taxon>
        <taxon>Sphingomonadales</taxon>
        <taxon>Erythrobacteraceae</taxon>
        <taxon>Croceibacterium</taxon>
    </lineage>
</organism>
<dbReference type="Pfam" id="PF14559">
    <property type="entry name" value="TPR_19"/>
    <property type="match status" value="1"/>
</dbReference>
<protein>
    <submittedName>
        <fullName evidence="1">Uncharacterized protein</fullName>
    </submittedName>
</protein>
<dbReference type="EMBL" id="WTYM01000042">
    <property type="protein sequence ID" value="MXO59980.1"/>
    <property type="molecule type" value="Genomic_DNA"/>
</dbReference>
<dbReference type="InterPro" id="IPR011990">
    <property type="entry name" value="TPR-like_helical_dom_sf"/>
</dbReference>
<dbReference type="RefSeq" id="WP_159794939.1">
    <property type="nucleotide sequence ID" value="NZ_WTYM01000042.1"/>
</dbReference>
<name>A0A6I4SXW1_9SPHN</name>
<accession>A0A6I4SXW1</accession>